<dbReference type="GO" id="GO:0003863">
    <property type="term" value="F:branched-chain 2-oxo acid dehydrogenase activity"/>
    <property type="evidence" value="ECO:0007669"/>
    <property type="project" value="UniProtKB-EC"/>
</dbReference>
<dbReference type="SUPFAM" id="SSF52518">
    <property type="entry name" value="Thiamin diphosphate-binding fold (THDP-binding)"/>
    <property type="match status" value="1"/>
</dbReference>
<comment type="caution">
    <text evidence="5">The sequence shown here is derived from an EMBL/GenBank/DDBJ whole genome shotgun (WGS) entry which is preliminary data.</text>
</comment>
<sequence length="344" mass="36842">MMDTQTTATGTLTLGKAINRGLHHALAADDKVLVMGEDVGTLGGVFRVTDGLQQEFGPERVIDSPLAESGIVGTAVGLAYRGFRPVVEIQFDGFVYPAFDQIVSQVAKLRYRTRGRVSMPLTIRIPFGGGIGSPEHHSESPEAYFAHTAGLRVVSPSNPQDAHVMIRQAIACDDPVIYFEPKRRYHEKGEVDEGVDLAELPLGAANVVVPGTDVTLVTYGPLVKTAVDVAAAAGDEGISVEVIDLRSLSPIDFAPVEASVRKTGRVVITHEAGQFGGLGAEIAASLTERCFYHLEQPPVRVTGFDIPYPPSKLEEHHLPDLDRILDGIDRVMERPNSLSGGAGC</sequence>
<name>A0A4Q8ACL6_9MICC</name>
<proteinExistence type="predicted"/>
<dbReference type="Proteomes" id="UP000292685">
    <property type="component" value="Unassembled WGS sequence"/>
</dbReference>
<dbReference type="Gene3D" id="3.40.50.920">
    <property type="match status" value="1"/>
</dbReference>
<dbReference type="GO" id="GO:0009083">
    <property type="term" value="P:branched-chain amino acid catabolic process"/>
    <property type="evidence" value="ECO:0007669"/>
    <property type="project" value="TreeGrafter"/>
</dbReference>
<dbReference type="InterPro" id="IPR005475">
    <property type="entry name" value="Transketolase-like_Pyr-bd"/>
</dbReference>
<evidence type="ECO:0000256" key="1">
    <source>
        <dbReference type="ARBA" id="ARBA00001964"/>
    </source>
</evidence>
<keyword evidence="5" id="KW-0670">Pyruvate</keyword>
<dbReference type="EMBL" id="SHLA01000001">
    <property type="protein sequence ID" value="RZU61942.1"/>
    <property type="molecule type" value="Genomic_DNA"/>
</dbReference>
<dbReference type="SMART" id="SM00861">
    <property type="entry name" value="Transket_pyr"/>
    <property type="match status" value="1"/>
</dbReference>
<dbReference type="SUPFAM" id="SSF52922">
    <property type="entry name" value="TK C-terminal domain-like"/>
    <property type="match status" value="1"/>
</dbReference>
<dbReference type="InterPro" id="IPR009014">
    <property type="entry name" value="Transketo_C/PFOR_II"/>
</dbReference>
<dbReference type="PANTHER" id="PTHR42980:SF1">
    <property type="entry name" value="2-OXOISOVALERATE DEHYDROGENASE SUBUNIT BETA, MITOCHONDRIAL"/>
    <property type="match status" value="1"/>
</dbReference>
<keyword evidence="6" id="KW-1185">Reference proteome</keyword>
<accession>A0A4Q8ACL6</accession>
<dbReference type="Pfam" id="PF02780">
    <property type="entry name" value="Transketolase_C"/>
    <property type="match status" value="1"/>
</dbReference>
<evidence type="ECO:0000256" key="2">
    <source>
        <dbReference type="ARBA" id="ARBA00012277"/>
    </source>
</evidence>
<evidence type="ECO:0000259" key="4">
    <source>
        <dbReference type="SMART" id="SM00861"/>
    </source>
</evidence>
<dbReference type="Gene3D" id="3.40.50.970">
    <property type="match status" value="1"/>
</dbReference>
<keyword evidence="3" id="KW-0560">Oxidoreductase</keyword>
<evidence type="ECO:0000256" key="3">
    <source>
        <dbReference type="ARBA" id="ARBA00023002"/>
    </source>
</evidence>
<organism evidence="5 6">
    <name type="scientific">Zhihengliuella halotolerans</name>
    <dbReference type="NCBI Taxonomy" id="370736"/>
    <lineage>
        <taxon>Bacteria</taxon>
        <taxon>Bacillati</taxon>
        <taxon>Actinomycetota</taxon>
        <taxon>Actinomycetes</taxon>
        <taxon>Micrococcales</taxon>
        <taxon>Micrococcaceae</taxon>
        <taxon>Zhihengliuella</taxon>
    </lineage>
</organism>
<dbReference type="InterPro" id="IPR033248">
    <property type="entry name" value="Transketolase_C"/>
</dbReference>
<dbReference type="FunFam" id="3.40.50.920:FF:000001">
    <property type="entry name" value="Pyruvate dehydrogenase E1 beta subunit"/>
    <property type="match status" value="1"/>
</dbReference>
<feature type="domain" description="Transketolase-like pyrimidine-binding" evidence="4">
    <location>
        <begin position="12"/>
        <end position="187"/>
    </location>
</feature>
<dbReference type="EC" id="1.2.4.4" evidence="2"/>
<dbReference type="Pfam" id="PF02779">
    <property type="entry name" value="Transket_pyr"/>
    <property type="match status" value="1"/>
</dbReference>
<comment type="cofactor">
    <cofactor evidence="1">
        <name>thiamine diphosphate</name>
        <dbReference type="ChEBI" id="CHEBI:58937"/>
    </cofactor>
</comment>
<reference evidence="5 6" key="1">
    <citation type="submission" date="2019-02" db="EMBL/GenBank/DDBJ databases">
        <title>Sequencing the genomes of 1000 actinobacteria strains.</title>
        <authorList>
            <person name="Klenk H.-P."/>
        </authorList>
    </citation>
    <scope>NUCLEOTIDE SEQUENCE [LARGE SCALE GENOMIC DNA]</scope>
    <source>
        <strain evidence="5 6">DSM 17364</strain>
    </source>
</reference>
<dbReference type="InterPro" id="IPR029061">
    <property type="entry name" value="THDP-binding"/>
</dbReference>
<dbReference type="AlphaFoldDB" id="A0A4Q8ACL6"/>
<evidence type="ECO:0000313" key="5">
    <source>
        <dbReference type="EMBL" id="RZU61942.1"/>
    </source>
</evidence>
<dbReference type="FunFam" id="3.40.50.970:FF:000001">
    <property type="entry name" value="Pyruvate dehydrogenase E1 beta subunit"/>
    <property type="match status" value="1"/>
</dbReference>
<evidence type="ECO:0000313" key="6">
    <source>
        <dbReference type="Proteomes" id="UP000292685"/>
    </source>
</evidence>
<protein>
    <recommendedName>
        <fullName evidence="2">3-methyl-2-oxobutanoate dehydrogenase (2-methylpropanoyl-transferring)</fullName>
        <ecNumber evidence="2">1.2.4.4</ecNumber>
    </recommendedName>
</protein>
<dbReference type="GO" id="GO:0007584">
    <property type="term" value="P:response to nutrient"/>
    <property type="evidence" value="ECO:0007669"/>
    <property type="project" value="TreeGrafter"/>
</dbReference>
<dbReference type="PANTHER" id="PTHR42980">
    <property type="entry name" value="2-OXOISOVALERATE DEHYDROGENASE SUBUNIT BETA-RELATED"/>
    <property type="match status" value="1"/>
</dbReference>
<dbReference type="CDD" id="cd07036">
    <property type="entry name" value="TPP_PYR_E1-PDHc-beta_like"/>
    <property type="match status" value="1"/>
</dbReference>
<dbReference type="GO" id="GO:0000287">
    <property type="term" value="F:magnesium ion binding"/>
    <property type="evidence" value="ECO:0007669"/>
    <property type="project" value="UniProtKB-ARBA"/>
</dbReference>
<gene>
    <name evidence="5" type="ORF">EV380_1524</name>
</gene>